<feature type="non-terminal residue" evidence="3">
    <location>
        <position position="1"/>
    </location>
</feature>
<proteinExistence type="predicted"/>
<feature type="domain" description="Flagellar hook-length control protein-like C-terminal" evidence="2">
    <location>
        <begin position="34"/>
        <end position="99"/>
    </location>
</feature>
<comment type="caution">
    <text evidence="3">The sequence shown here is derived from an EMBL/GenBank/DDBJ whole genome shotgun (WGS) entry which is preliminary data.</text>
</comment>
<dbReference type="AlphaFoldDB" id="A0A9X6XUU2"/>
<gene>
    <name evidence="3" type="ORF">CON36_35330</name>
</gene>
<name>A0A9X6XUU2_BACCE</name>
<accession>A0A9X6XUU2</accession>
<dbReference type="RefSeq" id="WP_205753433.1">
    <property type="nucleotide sequence ID" value="NZ_NVMX01000250.1"/>
</dbReference>
<organism evidence="3 4">
    <name type="scientific">Bacillus cereus</name>
    <dbReference type="NCBI Taxonomy" id="1396"/>
    <lineage>
        <taxon>Bacteria</taxon>
        <taxon>Bacillati</taxon>
        <taxon>Bacillota</taxon>
        <taxon>Bacilli</taxon>
        <taxon>Bacillales</taxon>
        <taxon>Bacillaceae</taxon>
        <taxon>Bacillus</taxon>
        <taxon>Bacillus cereus group</taxon>
    </lineage>
</organism>
<dbReference type="InterPro" id="IPR038610">
    <property type="entry name" value="FliK-like_C_sf"/>
</dbReference>
<evidence type="ECO:0000313" key="3">
    <source>
        <dbReference type="EMBL" id="PDZ94145.1"/>
    </source>
</evidence>
<evidence type="ECO:0000256" key="1">
    <source>
        <dbReference type="SAM" id="MobiDB-lite"/>
    </source>
</evidence>
<dbReference type="Gene3D" id="3.30.750.140">
    <property type="match status" value="1"/>
</dbReference>
<dbReference type="InterPro" id="IPR021136">
    <property type="entry name" value="Flagellar_hook_control-like_C"/>
</dbReference>
<feature type="compositionally biased region" description="Basic and acidic residues" evidence="1">
    <location>
        <begin position="99"/>
        <end position="122"/>
    </location>
</feature>
<evidence type="ECO:0000313" key="4">
    <source>
        <dbReference type="Proteomes" id="UP000219922"/>
    </source>
</evidence>
<protein>
    <recommendedName>
        <fullName evidence="2">Flagellar hook-length control protein-like C-terminal domain-containing protein</fullName>
    </recommendedName>
</protein>
<sequence length="142" mass="17219">NIKTEKPMELNLEQLKQKVHDKFEQIQKMIVAKDKMFVQLIPKNLGNVEMLFKKTSEGIELTIETEGKRTKHKLEMLFDDMKKDFKERNLELNFVFKEKPKEEKEENSERKNEYKQKERNVENENEPEEVFEEIMERVLRGE</sequence>
<reference evidence="3 4" key="1">
    <citation type="submission" date="2017-09" db="EMBL/GenBank/DDBJ databases">
        <title>Large-scale bioinformatics analysis of Bacillus genomes uncovers conserved roles of natural products in bacterial physiology.</title>
        <authorList>
            <consortium name="Agbiome Team Llc"/>
            <person name="Bleich R.M."/>
            <person name="Grubbs K.J."/>
            <person name="Santa Maria K.C."/>
            <person name="Allen S.E."/>
            <person name="Farag S."/>
            <person name="Shank E.A."/>
            <person name="Bowers A."/>
        </authorList>
    </citation>
    <scope>NUCLEOTIDE SEQUENCE [LARGE SCALE GENOMIC DNA]</scope>
    <source>
        <strain evidence="3 4">AFS092789</strain>
    </source>
</reference>
<dbReference type="Pfam" id="PF02120">
    <property type="entry name" value="Flg_hook"/>
    <property type="match status" value="1"/>
</dbReference>
<evidence type="ECO:0000259" key="2">
    <source>
        <dbReference type="Pfam" id="PF02120"/>
    </source>
</evidence>
<feature type="region of interest" description="Disordered" evidence="1">
    <location>
        <begin position="99"/>
        <end position="129"/>
    </location>
</feature>
<dbReference type="Proteomes" id="UP000219922">
    <property type="component" value="Unassembled WGS sequence"/>
</dbReference>
<dbReference type="EMBL" id="NVMX01000250">
    <property type="protein sequence ID" value="PDZ94145.1"/>
    <property type="molecule type" value="Genomic_DNA"/>
</dbReference>